<keyword evidence="5" id="KW-1185">Reference proteome</keyword>
<accession>A0A1H8JJ10</accession>
<proteinExistence type="predicted"/>
<dbReference type="STRING" id="1173111.SAMN05444955_113119"/>
<dbReference type="EMBL" id="FOCQ01000013">
    <property type="protein sequence ID" value="SEN53278.1"/>
    <property type="molecule type" value="Genomic_DNA"/>
</dbReference>
<name>A0A1H8JJ10_9BACL</name>
<evidence type="ECO:0000256" key="1">
    <source>
        <dbReference type="SAM" id="MobiDB-lite"/>
    </source>
</evidence>
<dbReference type="EMBL" id="FOCQ01000023">
    <property type="protein sequence ID" value="SEN78292.1"/>
    <property type="molecule type" value="Genomic_DNA"/>
</dbReference>
<evidence type="ECO:0000313" key="4">
    <source>
        <dbReference type="EMBL" id="SEN80247.1"/>
    </source>
</evidence>
<dbReference type="RefSeq" id="WP_089970793.1">
    <property type="nucleotide sequence ID" value="NZ_FOCQ01000013.1"/>
</dbReference>
<protein>
    <submittedName>
        <fullName evidence="4">Uncharacterized protein</fullName>
    </submittedName>
</protein>
<evidence type="ECO:0000313" key="2">
    <source>
        <dbReference type="EMBL" id="SEN53278.1"/>
    </source>
</evidence>
<dbReference type="EMBL" id="FOCQ01000026">
    <property type="protein sequence ID" value="SEN80247.1"/>
    <property type="molecule type" value="Genomic_DNA"/>
</dbReference>
<gene>
    <name evidence="2" type="ORF">SAMN05444955_113119</name>
    <name evidence="3" type="ORF">SAMN05444955_12340</name>
    <name evidence="4" type="ORF">SAMN05444955_1262</name>
</gene>
<dbReference type="AlphaFoldDB" id="A0A1H8JJ10"/>
<evidence type="ECO:0000313" key="5">
    <source>
        <dbReference type="Proteomes" id="UP000199695"/>
    </source>
</evidence>
<feature type="region of interest" description="Disordered" evidence="1">
    <location>
        <begin position="238"/>
        <end position="270"/>
    </location>
</feature>
<evidence type="ECO:0000313" key="3">
    <source>
        <dbReference type="EMBL" id="SEN78292.1"/>
    </source>
</evidence>
<reference evidence="4 5" key="1">
    <citation type="submission" date="2016-10" db="EMBL/GenBank/DDBJ databases">
        <authorList>
            <person name="de Groot N.N."/>
        </authorList>
    </citation>
    <scope>NUCLEOTIDE SEQUENCE [LARGE SCALE GENOMIC DNA]</scope>
    <source>
        <strain evidence="4 5">DSM 46701</strain>
    </source>
</reference>
<organism evidence="4 5">
    <name type="scientific">Lihuaxuella thermophila</name>
    <dbReference type="NCBI Taxonomy" id="1173111"/>
    <lineage>
        <taxon>Bacteria</taxon>
        <taxon>Bacillati</taxon>
        <taxon>Bacillota</taxon>
        <taxon>Bacilli</taxon>
        <taxon>Bacillales</taxon>
        <taxon>Thermoactinomycetaceae</taxon>
        <taxon>Lihuaxuella</taxon>
    </lineage>
</organism>
<dbReference type="OrthoDB" id="7365718at2"/>
<dbReference type="Proteomes" id="UP000199695">
    <property type="component" value="Unassembled WGS sequence"/>
</dbReference>
<feature type="compositionally biased region" description="Basic and acidic residues" evidence="1">
    <location>
        <begin position="246"/>
        <end position="257"/>
    </location>
</feature>
<feature type="region of interest" description="Disordered" evidence="1">
    <location>
        <begin position="100"/>
        <end position="121"/>
    </location>
</feature>
<sequence length="295" mass="33928">MAERRMISKSISVSEKVNAMSIFARLLFTWMIPHTDDFGRMPGSPAKVKALVVPMADETKQDVENALYEMVEQNLIEWYQVDGSQYIQIVDFERHQTGLHKRTKSKFPGPDDPNAKKVSEPFREIPGNSEIYRHEENRTEENRKILQQPSAPSGDGVVVADKPPNNKELIAELVSKYRSIPGVKQHKGDYAFIGKMYNEFGYSEVYSAIDTLEAKMLIEPIDKTLAYLKGILENSRGKVLPLPQRPPKERSWNKEPVRVNQPTDEDLERQQQVEEEMRQLMLERQQRRKGAVNGD</sequence>